<evidence type="ECO:0000313" key="3">
    <source>
        <dbReference type="Proteomes" id="UP000298213"/>
    </source>
</evidence>
<feature type="transmembrane region" description="Helical" evidence="1">
    <location>
        <begin position="354"/>
        <end position="376"/>
    </location>
</feature>
<feature type="transmembrane region" description="Helical" evidence="1">
    <location>
        <begin position="239"/>
        <end position="257"/>
    </location>
</feature>
<proteinExistence type="predicted"/>
<keyword evidence="3" id="KW-1185">Reference proteome</keyword>
<dbReference type="AlphaFoldDB" id="A0A4Y8ZNA9"/>
<keyword evidence="1" id="KW-0812">Transmembrane</keyword>
<evidence type="ECO:0000313" key="2">
    <source>
        <dbReference type="EMBL" id="TFI56645.1"/>
    </source>
</evidence>
<dbReference type="Proteomes" id="UP000298213">
    <property type="component" value="Unassembled WGS sequence"/>
</dbReference>
<name>A0A4Y8ZNA9_9SPHN</name>
<feature type="transmembrane region" description="Helical" evidence="1">
    <location>
        <begin position="208"/>
        <end position="232"/>
    </location>
</feature>
<dbReference type="RefSeq" id="WP_167737638.1">
    <property type="nucleotide sequence ID" value="NZ_SPDV01000061.1"/>
</dbReference>
<organism evidence="2 3">
    <name type="scientific">Sphingomonas parva</name>
    <dbReference type="NCBI Taxonomy" id="2555898"/>
    <lineage>
        <taxon>Bacteria</taxon>
        <taxon>Pseudomonadati</taxon>
        <taxon>Pseudomonadota</taxon>
        <taxon>Alphaproteobacteria</taxon>
        <taxon>Sphingomonadales</taxon>
        <taxon>Sphingomonadaceae</taxon>
        <taxon>Sphingomonas</taxon>
    </lineage>
</organism>
<dbReference type="EMBL" id="SPDV01000061">
    <property type="protein sequence ID" value="TFI56645.1"/>
    <property type="molecule type" value="Genomic_DNA"/>
</dbReference>
<feature type="transmembrane region" description="Helical" evidence="1">
    <location>
        <begin position="263"/>
        <end position="295"/>
    </location>
</feature>
<keyword evidence="1" id="KW-0472">Membrane</keyword>
<reference evidence="2 3" key="1">
    <citation type="submission" date="2019-03" db="EMBL/GenBank/DDBJ databases">
        <title>Genome sequence of Sphingomonas sp. 17J27-24.</title>
        <authorList>
            <person name="Kim M."/>
            <person name="Maeng S."/>
            <person name="Sathiyaraj S."/>
        </authorList>
    </citation>
    <scope>NUCLEOTIDE SEQUENCE [LARGE SCALE GENOMIC DNA]</scope>
    <source>
        <strain evidence="2 3">17J27-24</strain>
    </source>
</reference>
<accession>A0A4Y8ZNA9</accession>
<sequence>MAGRFRSGLPERVPDFGRGAVWAFRLVWIAAFLLAIAGPVAGTWQRLSAPAQNSALVPGSRAGLALGEDDLTRIRFPVGPAAAAAGVRAGDELVAIDGIALSARVPMPSADGPLPPGTTEADYALLGEILYGTESRPIVLTLAGADGRRRDVTVTTGEQHIEKAAAGLGLPAWLLSLVDLVHLPTYPFLLASAWFLWRRREEDVVSSIVSLAILLTMAAEQPSASFFAAAGLPEWAHRILYDLGNILLLGGIMLFPFGRLRPLWVLVLIAALPSLLFVSGNVYRILFIALMALAVDTLFRRLRRAPQNDERQQLKWALFGFAGYAMLIGAALTADMLKLDVGSFGGQLALEVTAGFAFGLGFLLLQLGLLVALVKYRLYDAEAVISRSISIALITVILGAAFAGVMEGVKEIILRGFGQNAGSIAPIVGTAVSTILVAPVYERVQGWTERRFHRKLVDLREGLAGCLRDIRHFAPLSDVVREVLDRVEAGVRPRRLALVVEGKVIEARGIDDASVSAWLATESPAPAGALDFVPADKTFSIRLPLRPEEGPLLGWLLVGARPDRSCLSTAERDALIEIVDPTARAVRLVLKREDREQDLAATLAGLQRQIDTLTDRLRIDRAGTAA</sequence>
<comment type="caution">
    <text evidence="2">The sequence shown here is derived from an EMBL/GenBank/DDBJ whole genome shotgun (WGS) entry which is preliminary data.</text>
</comment>
<feature type="transmembrane region" description="Helical" evidence="1">
    <location>
        <begin position="316"/>
        <end position="334"/>
    </location>
</feature>
<protein>
    <recommendedName>
        <fullName evidence="4">PDZ domain-containing protein</fullName>
    </recommendedName>
</protein>
<evidence type="ECO:0000256" key="1">
    <source>
        <dbReference type="SAM" id="Phobius"/>
    </source>
</evidence>
<feature type="transmembrane region" description="Helical" evidence="1">
    <location>
        <begin position="172"/>
        <end position="196"/>
    </location>
</feature>
<feature type="transmembrane region" description="Helical" evidence="1">
    <location>
        <begin position="388"/>
        <end position="409"/>
    </location>
</feature>
<keyword evidence="1" id="KW-1133">Transmembrane helix</keyword>
<evidence type="ECO:0008006" key="4">
    <source>
        <dbReference type="Google" id="ProtNLM"/>
    </source>
</evidence>
<feature type="transmembrane region" description="Helical" evidence="1">
    <location>
        <begin position="20"/>
        <end position="41"/>
    </location>
</feature>
<gene>
    <name evidence="2" type="ORF">E2493_19020</name>
</gene>